<evidence type="ECO:0008006" key="7">
    <source>
        <dbReference type="Google" id="ProtNLM"/>
    </source>
</evidence>
<organism evidence="5 6">
    <name type="scientific">Steccherinum ochraceum</name>
    <dbReference type="NCBI Taxonomy" id="92696"/>
    <lineage>
        <taxon>Eukaryota</taxon>
        <taxon>Fungi</taxon>
        <taxon>Dikarya</taxon>
        <taxon>Basidiomycota</taxon>
        <taxon>Agaricomycotina</taxon>
        <taxon>Agaricomycetes</taxon>
        <taxon>Polyporales</taxon>
        <taxon>Steccherinaceae</taxon>
        <taxon>Steccherinum</taxon>
    </lineage>
</organism>
<comment type="similarity">
    <text evidence="4">Belongs to the class I-like SAM-binding methyltransferase superfamily. Cation-dependent O-methyltransferase family.</text>
</comment>
<accession>A0A4R0RU64</accession>
<dbReference type="Gene3D" id="3.40.50.150">
    <property type="entry name" value="Vaccinia Virus protein VP39"/>
    <property type="match status" value="1"/>
</dbReference>
<dbReference type="GO" id="GO:0008757">
    <property type="term" value="F:S-adenosylmethionine-dependent methyltransferase activity"/>
    <property type="evidence" value="ECO:0007669"/>
    <property type="project" value="TreeGrafter"/>
</dbReference>
<keyword evidence="6" id="KW-1185">Reference proteome</keyword>
<dbReference type="PROSITE" id="PS51682">
    <property type="entry name" value="SAM_OMT_I"/>
    <property type="match status" value="1"/>
</dbReference>
<dbReference type="OrthoDB" id="10251242at2759"/>
<evidence type="ECO:0000256" key="3">
    <source>
        <dbReference type="ARBA" id="ARBA00022691"/>
    </source>
</evidence>
<keyword evidence="3" id="KW-0949">S-adenosyl-L-methionine</keyword>
<dbReference type="SUPFAM" id="SSF53335">
    <property type="entry name" value="S-adenosyl-L-methionine-dependent methyltransferases"/>
    <property type="match status" value="1"/>
</dbReference>
<evidence type="ECO:0000256" key="2">
    <source>
        <dbReference type="ARBA" id="ARBA00022679"/>
    </source>
</evidence>
<dbReference type="PANTHER" id="PTHR10509">
    <property type="entry name" value="O-METHYLTRANSFERASE-RELATED"/>
    <property type="match status" value="1"/>
</dbReference>
<dbReference type="InterPro" id="IPR002935">
    <property type="entry name" value="SAM_O-MeTrfase"/>
</dbReference>
<dbReference type="PANTHER" id="PTHR10509:SF14">
    <property type="entry name" value="CAFFEOYL-COA O-METHYLTRANSFERASE 3-RELATED"/>
    <property type="match status" value="1"/>
</dbReference>
<keyword evidence="1" id="KW-0489">Methyltransferase</keyword>
<dbReference type="InterPro" id="IPR029063">
    <property type="entry name" value="SAM-dependent_MTases_sf"/>
</dbReference>
<evidence type="ECO:0000256" key="1">
    <source>
        <dbReference type="ARBA" id="ARBA00022603"/>
    </source>
</evidence>
<proteinExistence type="inferred from homology"/>
<sequence length="325" mass="36248">MDERLSEKLEVSRPDLFAQFPDSSPYHHPPTLMYNAADAGQYANPLGIRPEDIKQTPHDRIVHLLEQASQSVDSASALSPSEHLVNAKALIEKAKAIVDGYDSYVTEYSSPAPPIVERMWKDGHEHDWAKVYLEGKTKLRLIPDMSAGSYEGVVLQHLAKMSNARAVLEIGMFTGTTTVSLALVPSVDKVTALDIEIYLLEHNLPNFKEAGVASKIDVRIGNALETLDKLDEEGASFDMVFIDADKPSYIKYLDRILASPTLLAKRGFIAADNVVYKASPWVPDPVYKWREDLHAFNQHVRNRSDVEAVMLPIEDGITLIRRKGE</sequence>
<name>A0A4R0RU64_9APHY</name>
<keyword evidence="2" id="KW-0808">Transferase</keyword>
<protein>
    <recommendedName>
        <fullName evidence="7">O-methyltransferase domain-containing protein</fullName>
    </recommendedName>
</protein>
<dbReference type="STRING" id="92696.A0A4R0RU64"/>
<dbReference type="GO" id="GO:0032259">
    <property type="term" value="P:methylation"/>
    <property type="evidence" value="ECO:0007669"/>
    <property type="project" value="UniProtKB-KW"/>
</dbReference>
<dbReference type="EMBL" id="RWJN01000015">
    <property type="protein sequence ID" value="TCD70752.1"/>
    <property type="molecule type" value="Genomic_DNA"/>
</dbReference>
<dbReference type="InterPro" id="IPR050362">
    <property type="entry name" value="Cation-dep_OMT"/>
</dbReference>
<dbReference type="Pfam" id="PF01596">
    <property type="entry name" value="Methyltransf_3"/>
    <property type="match status" value="1"/>
</dbReference>
<comment type="caution">
    <text evidence="5">The sequence shown here is derived from an EMBL/GenBank/DDBJ whole genome shotgun (WGS) entry which is preliminary data.</text>
</comment>
<gene>
    <name evidence="5" type="ORF">EIP91_001781</name>
</gene>
<evidence type="ECO:0000313" key="5">
    <source>
        <dbReference type="EMBL" id="TCD70752.1"/>
    </source>
</evidence>
<evidence type="ECO:0000256" key="4">
    <source>
        <dbReference type="ARBA" id="ARBA00023453"/>
    </source>
</evidence>
<dbReference type="AlphaFoldDB" id="A0A4R0RU64"/>
<evidence type="ECO:0000313" key="6">
    <source>
        <dbReference type="Proteomes" id="UP000292702"/>
    </source>
</evidence>
<dbReference type="Proteomes" id="UP000292702">
    <property type="component" value="Unassembled WGS sequence"/>
</dbReference>
<reference evidence="5 6" key="1">
    <citation type="submission" date="2018-11" db="EMBL/GenBank/DDBJ databases">
        <title>Genome assembly of Steccherinum ochraceum LE-BIN_3174, the white-rot fungus of the Steccherinaceae family (The Residual Polyporoid clade, Polyporales, Basidiomycota).</title>
        <authorList>
            <person name="Fedorova T.V."/>
            <person name="Glazunova O.A."/>
            <person name="Landesman E.O."/>
            <person name="Moiseenko K.V."/>
            <person name="Psurtseva N.V."/>
            <person name="Savinova O.S."/>
            <person name="Shakhova N.V."/>
            <person name="Tyazhelova T.V."/>
            <person name="Vasina D.V."/>
        </authorList>
    </citation>
    <scope>NUCLEOTIDE SEQUENCE [LARGE SCALE GENOMIC DNA]</scope>
    <source>
        <strain evidence="5 6">LE-BIN_3174</strain>
    </source>
</reference>
<dbReference type="GO" id="GO:0008171">
    <property type="term" value="F:O-methyltransferase activity"/>
    <property type="evidence" value="ECO:0007669"/>
    <property type="project" value="InterPro"/>
</dbReference>